<reference evidence="2 3" key="1">
    <citation type="submission" date="2024-02" db="EMBL/GenBank/DDBJ databases">
        <authorList>
            <person name="Chen Y."/>
            <person name="Shah S."/>
            <person name="Dougan E. K."/>
            <person name="Thang M."/>
            <person name="Chan C."/>
        </authorList>
    </citation>
    <scope>NUCLEOTIDE SEQUENCE [LARGE SCALE GENOMIC DNA]</scope>
</reference>
<protein>
    <submittedName>
        <fullName evidence="2">Uncharacterized protein</fullName>
    </submittedName>
</protein>
<evidence type="ECO:0000313" key="3">
    <source>
        <dbReference type="Proteomes" id="UP001642484"/>
    </source>
</evidence>
<proteinExistence type="predicted"/>
<accession>A0ABP0QIT7</accession>
<gene>
    <name evidence="2" type="ORF">CCMP2556_LOCUS42546</name>
</gene>
<keyword evidence="1" id="KW-0472">Membrane</keyword>
<dbReference type="EMBL" id="CAXAMN010024606">
    <property type="protein sequence ID" value="CAK9088154.1"/>
    <property type="molecule type" value="Genomic_DNA"/>
</dbReference>
<feature type="transmembrane region" description="Helical" evidence="1">
    <location>
        <begin position="67"/>
        <end position="86"/>
    </location>
</feature>
<keyword evidence="1" id="KW-0812">Transmembrane</keyword>
<evidence type="ECO:0000256" key="1">
    <source>
        <dbReference type="SAM" id="Phobius"/>
    </source>
</evidence>
<keyword evidence="3" id="KW-1185">Reference proteome</keyword>
<sequence length="160" mass="18990">MGSSVVGRTIVRRPVWCSEDGSCMDLVFFSCFYPVGGFTLWPFICLRETREDLEGENIDEFINHEQIHIVQATEMCCIFMYLLWVFDFFKGLMCVQRRGYQSCACQCDARLSYVWNRLEQEAFDNQRDLEYLDNRPCFAWCAYPNRSVAERWINSYRSQV</sequence>
<feature type="transmembrane region" description="Helical" evidence="1">
    <location>
        <begin position="26"/>
        <end position="46"/>
    </location>
</feature>
<evidence type="ECO:0000313" key="2">
    <source>
        <dbReference type="EMBL" id="CAK9088154.1"/>
    </source>
</evidence>
<organism evidence="2 3">
    <name type="scientific">Durusdinium trenchii</name>
    <dbReference type="NCBI Taxonomy" id="1381693"/>
    <lineage>
        <taxon>Eukaryota</taxon>
        <taxon>Sar</taxon>
        <taxon>Alveolata</taxon>
        <taxon>Dinophyceae</taxon>
        <taxon>Suessiales</taxon>
        <taxon>Symbiodiniaceae</taxon>
        <taxon>Durusdinium</taxon>
    </lineage>
</organism>
<name>A0ABP0QIT7_9DINO</name>
<keyword evidence="1" id="KW-1133">Transmembrane helix</keyword>
<dbReference type="Proteomes" id="UP001642484">
    <property type="component" value="Unassembled WGS sequence"/>
</dbReference>
<comment type="caution">
    <text evidence="2">The sequence shown here is derived from an EMBL/GenBank/DDBJ whole genome shotgun (WGS) entry which is preliminary data.</text>
</comment>